<evidence type="ECO:0000313" key="2">
    <source>
        <dbReference type="EMBL" id="KAH3786965.1"/>
    </source>
</evidence>
<dbReference type="Proteomes" id="UP000828390">
    <property type="component" value="Unassembled WGS sequence"/>
</dbReference>
<gene>
    <name evidence="2" type="ORF">DPMN_165083</name>
</gene>
<dbReference type="AlphaFoldDB" id="A0A9D4IUA3"/>
<organism evidence="2 3">
    <name type="scientific">Dreissena polymorpha</name>
    <name type="common">Zebra mussel</name>
    <name type="synonym">Mytilus polymorpha</name>
    <dbReference type="NCBI Taxonomy" id="45954"/>
    <lineage>
        <taxon>Eukaryota</taxon>
        <taxon>Metazoa</taxon>
        <taxon>Spiralia</taxon>
        <taxon>Lophotrochozoa</taxon>
        <taxon>Mollusca</taxon>
        <taxon>Bivalvia</taxon>
        <taxon>Autobranchia</taxon>
        <taxon>Heteroconchia</taxon>
        <taxon>Euheterodonta</taxon>
        <taxon>Imparidentia</taxon>
        <taxon>Neoheterodontei</taxon>
        <taxon>Myida</taxon>
        <taxon>Dreissenoidea</taxon>
        <taxon>Dreissenidae</taxon>
        <taxon>Dreissena</taxon>
    </lineage>
</organism>
<sequence>MPVHTNINSVSPVTPSTTSADSTAMHCSDRVESVPNPRTLDETDMKRDRIGK</sequence>
<reference evidence="2" key="2">
    <citation type="submission" date="2020-11" db="EMBL/GenBank/DDBJ databases">
        <authorList>
            <person name="McCartney M.A."/>
            <person name="Auch B."/>
            <person name="Kono T."/>
            <person name="Mallez S."/>
            <person name="Becker A."/>
            <person name="Gohl D.M."/>
            <person name="Silverstein K.A.T."/>
            <person name="Koren S."/>
            <person name="Bechman K.B."/>
            <person name="Herman A."/>
            <person name="Abrahante J.E."/>
            <person name="Garbe J."/>
        </authorList>
    </citation>
    <scope>NUCLEOTIDE SEQUENCE</scope>
    <source>
        <strain evidence="2">Duluth1</strain>
        <tissue evidence="2">Whole animal</tissue>
    </source>
</reference>
<dbReference type="EMBL" id="JAIWYP010000008">
    <property type="protein sequence ID" value="KAH3786965.1"/>
    <property type="molecule type" value="Genomic_DNA"/>
</dbReference>
<evidence type="ECO:0000256" key="1">
    <source>
        <dbReference type="SAM" id="MobiDB-lite"/>
    </source>
</evidence>
<evidence type="ECO:0000313" key="3">
    <source>
        <dbReference type="Proteomes" id="UP000828390"/>
    </source>
</evidence>
<comment type="caution">
    <text evidence="2">The sequence shown here is derived from an EMBL/GenBank/DDBJ whole genome shotgun (WGS) entry which is preliminary data.</text>
</comment>
<feature type="compositionally biased region" description="Basic and acidic residues" evidence="1">
    <location>
        <begin position="39"/>
        <end position="52"/>
    </location>
</feature>
<keyword evidence="3" id="KW-1185">Reference proteome</keyword>
<proteinExistence type="predicted"/>
<feature type="region of interest" description="Disordered" evidence="1">
    <location>
        <begin position="1"/>
        <end position="52"/>
    </location>
</feature>
<protein>
    <submittedName>
        <fullName evidence="2">Uncharacterized protein</fullName>
    </submittedName>
</protein>
<accession>A0A9D4IUA3</accession>
<reference evidence="2" key="1">
    <citation type="journal article" date="2019" name="bioRxiv">
        <title>The Genome of the Zebra Mussel, Dreissena polymorpha: A Resource for Invasive Species Research.</title>
        <authorList>
            <person name="McCartney M.A."/>
            <person name="Auch B."/>
            <person name="Kono T."/>
            <person name="Mallez S."/>
            <person name="Zhang Y."/>
            <person name="Obille A."/>
            <person name="Becker A."/>
            <person name="Abrahante J.E."/>
            <person name="Garbe J."/>
            <person name="Badalamenti J.P."/>
            <person name="Herman A."/>
            <person name="Mangelson H."/>
            <person name="Liachko I."/>
            <person name="Sullivan S."/>
            <person name="Sone E.D."/>
            <person name="Koren S."/>
            <person name="Silverstein K.A.T."/>
            <person name="Beckman K.B."/>
            <person name="Gohl D.M."/>
        </authorList>
    </citation>
    <scope>NUCLEOTIDE SEQUENCE</scope>
    <source>
        <strain evidence="2">Duluth1</strain>
        <tissue evidence="2">Whole animal</tissue>
    </source>
</reference>
<name>A0A9D4IUA3_DREPO</name>
<feature type="compositionally biased region" description="Low complexity" evidence="1">
    <location>
        <begin position="9"/>
        <end position="24"/>
    </location>
</feature>